<reference key="1">
    <citation type="journal article" date="2000" name="Nature">
        <title>Sequence and analysis of chromosome 1 of the plant Arabidopsis thaliana.</title>
        <authorList>
            <person name="Theologis A."/>
            <person name="Ecker J.R."/>
            <person name="Palm C.J."/>
            <person name="Federspiel N.A."/>
            <person name="Kaul S."/>
            <person name="White O."/>
            <person name="Alonso J."/>
            <person name="Altafi H."/>
            <person name="Araujo R."/>
            <person name="Bowman C.L."/>
            <person name="Brooks S.Y."/>
            <person name="Buehler E."/>
            <person name="Chan A."/>
            <person name="Chao Q."/>
            <person name="Chen H."/>
            <person name="Cheuk R.F."/>
            <person name="Chin C.W."/>
            <person name="Chung M.K."/>
            <person name="Conn L."/>
            <person name="Conway A.B."/>
            <person name="Conway A.R."/>
            <person name="Creasy T.H."/>
            <person name="Dewar K."/>
            <person name="Dunn P."/>
            <person name="Etgu P."/>
            <person name="Feldblyum T.V."/>
            <person name="Feng J."/>
            <person name="Fong B."/>
            <person name="Fujii C.Y."/>
            <person name="Gill J.E."/>
            <person name="Goldsmith A.D."/>
            <person name="Haas B."/>
            <person name="Hansen N.F."/>
            <person name="Hughes B."/>
            <person name="Huizar L."/>
            <person name="Hunter J.L."/>
            <person name="Jenkins J."/>
            <person name="Johnson-Hopson C."/>
            <person name="Khan S."/>
            <person name="Khaykin E."/>
            <person name="Kim C.J."/>
            <person name="Koo H.L."/>
            <person name="Kremenetskaia I."/>
            <person name="Kurtz D.B."/>
            <person name="Kwan A."/>
            <person name="Lam B."/>
            <person name="Langin-Hooper S."/>
            <person name="Lee A."/>
            <person name="Lee J.M."/>
            <person name="Lenz C.A."/>
            <person name="Li J.H."/>
            <person name="Li Y."/>
            <person name="Lin X."/>
            <person name="Liu S.X."/>
            <person name="Liu Z.A."/>
            <person name="Luros J.S."/>
            <person name="Maiti R."/>
            <person name="Marziali A."/>
            <person name="Militscher J."/>
            <person name="Miranda M."/>
            <person name="Nguyen M."/>
            <person name="Nierman W.C."/>
            <person name="Osborne B.I."/>
            <person name="Pai G."/>
            <person name="Peterson J."/>
            <person name="Pham P.K."/>
            <person name="Rizzo M."/>
            <person name="Rooney T."/>
            <person name="Rowley D."/>
            <person name="Sakano H."/>
            <person name="Salzberg S.L."/>
            <person name="Schwartz J.R."/>
            <person name="Shinn P."/>
            <person name="Southwick A.M."/>
            <person name="Sun H."/>
            <person name="Tallon L.J."/>
            <person name="Tambunga G."/>
            <person name="Toriumi M.J."/>
            <person name="Town C.D."/>
            <person name="Utterback T."/>
            <person name="Van Aken S."/>
            <person name="Vaysberg M."/>
            <person name="Vysotskaia V.S."/>
            <person name="Walker M."/>
            <person name="Wu D."/>
            <person name="Yu G."/>
            <person name="Fraser C.M."/>
            <person name="Venter J.C."/>
            <person name="Davis R.W."/>
        </authorList>
    </citation>
    <scope>NUCLEOTIDE SEQUENCE [LARGE SCALE GENOMIC DNA]</scope>
    <source>
        <strain>cv. Columbia</strain>
    </source>
</reference>
<reference evidence="1" key="3">
    <citation type="submission" date="2000-08" db="EMBL/GenBank/DDBJ databases">
        <authorList>
            <person name="Cheuk R."/>
            <person name="Shinn P."/>
            <person name="Brooks S."/>
            <person name="Buehler E."/>
            <person name="Chao Q."/>
            <person name="Johnson-Hopson C."/>
            <person name="Khan S."/>
            <person name="Kim C."/>
            <person name="Altafi H."/>
            <person name="Bei B."/>
            <person name="Chin C."/>
            <person name="Chiou J."/>
            <person name="Choi E."/>
            <person name="Conn L."/>
            <person name="Conway A."/>
            <person name="Gonzalez A."/>
            <person name="Hansen N."/>
            <person name="Howing B."/>
            <person name="Koo T."/>
            <person name="Lam B."/>
            <person name="Lee J."/>
            <person name="Lenz C."/>
            <person name="Li J."/>
            <person name="Liu A."/>
            <person name="Liu J."/>
            <person name="Liu S."/>
            <person name="Mukharsky N."/>
            <person name="Nguyen M."/>
            <person name="Palm C."/>
            <person name="Pham P."/>
            <person name="Sakano H."/>
            <person name="Schwartz J."/>
            <person name="Southwick A."/>
            <person name="Thaveri A."/>
            <person name="Toriumi M."/>
            <person name="Vaysberg M."/>
            <person name="Yu G."/>
            <person name="Davis R."/>
            <person name="Federspiel N."/>
            <person name="Theologis A."/>
            <person name="Ecker J."/>
        </authorList>
    </citation>
    <scope>NUCLEOTIDE SEQUENCE</scope>
</reference>
<dbReference type="EMBL" id="AC000107">
    <property type="protein sequence ID" value="AAF98198.1"/>
    <property type="molecule type" value="Genomic_DNA"/>
</dbReference>
<proteinExistence type="predicted"/>
<protein>
    <submittedName>
        <fullName evidence="1">F17F8.18</fullName>
    </submittedName>
</protein>
<name>Q9FYI2_ARATH</name>
<dbReference type="AlphaFoldDB" id="Q9FYI2"/>
<reference evidence="1" key="2">
    <citation type="submission" date="2000-08" db="EMBL/GenBank/DDBJ databases">
        <title>Genomic sequence for Arabidopsis thaliana BAC F17F8 from chromosome I.</title>
        <authorList>
            <person name="Khan S."/>
            <person name="Brooks S."/>
            <person name="Buehler E."/>
            <person name="Chao Q."/>
            <person name="Johnson-Hopson C."/>
            <person name="Kim C."/>
            <person name="Shinn P."/>
            <person name="Altafi H."/>
            <person name="Bei Q."/>
            <person name="Chin C."/>
            <person name="Chiou J."/>
            <person name="Choi E."/>
            <person name="Conn L."/>
            <person name="Conway A."/>
            <person name="Gonzales A."/>
            <person name="Hansen N."/>
            <person name="Howng B."/>
            <person name="Koo T."/>
            <person name="Lam B."/>
            <person name="Lee J."/>
            <person name="Lenz C."/>
            <person name="Li J."/>
            <person name="Liu A."/>
            <person name="Liu K."/>
            <person name="Liu S."/>
            <person name="Mukharsky N."/>
            <person name="Nguyen M."/>
            <person name="Palm C."/>
            <person name="Pham P."/>
            <person name="Sakano H."/>
            <person name="Schwartz J."/>
            <person name="Southwick A."/>
            <person name="Thaveri A."/>
            <person name="Toriumi M."/>
            <person name="Vaysberg M."/>
            <person name="Yu G."/>
            <person name="Federspiel N.A."/>
            <person name="Theologis A."/>
            <person name="Ecker J.R."/>
        </authorList>
    </citation>
    <scope>NUCLEOTIDE SEQUENCE</scope>
</reference>
<evidence type="ECO:0000313" key="1">
    <source>
        <dbReference type="EMBL" id="AAF98198.1"/>
    </source>
</evidence>
<organism evidence="1">
    <name type="scientific">Arabidopsis thaliana</name>
    <name type="common">Mouse-ear cress</name>
    <dbReference type="NCBI Taxonomy" id="3702"/>
    <lineage>
        <taxon>Eukaryota</taxon>
        <taxon>Viridiplantae</taxon>
        <taxon>Streptophyta</taxon>
        <taxon>Embryophyta</taxon>
        <taxon>Tracheophyta</taxon>
        <taxon>Spermatophyta</taxon>
        <taxon>Magnoliopsida</taxon>
        <taxon>eudicotyledons</taxon>
        <taxon>Gunneridae</taxon>
        <taxon>Pentapetalae</taxon>
        <taxon>rosids</taxon>
        <taxon>malvids</taxon>
        <taxon>Brassicales</taxon>
        <taxon>Brassicaceae</taxon>
        <taxon>Camelineae</taxon>
        <taxon>Arabidopsis</taxon>
    </lineage>
</organism>
<sequence>MGWSKIEVEIEYRDKDRDELEILGFIDSVQSEKQNDQPTTIFRKPNLGNNYSGPMASLAKGNFLDPSTEKEQAINSSSRSARLQDQLVFKISSPSTSAKARDQVTDSSSSLETLFVLV</sequence>
<accession>Q9FYI2</accession>